<proteinExistence type="predicted"/>
<reference evidence="1" key="2">
    <citation type="submission" date="2021-02" db="EMBL/GenBank/DDBJ databases">
        <title>Aspergillus luchuensis mut. kawachii IFO 4304 genome sequence.</title>
        <authorList>
            <person name="Mori K."/>
            <person name="Kadooka C."/>
            <person name="Goto M."/>
            <person name="Futagami T."/>
        </authorList>
    </citation>
    <scope>NUCLEOTIDE SEQUENCE</scope>
    <source>
        <strain evidence="1">IFO 4308</strain>
    </source>
</reference>
<name>A0A7R7ZZ68_ASPKA</name>
<dbReference type="EMBL" id="AP024428">
    <property type="protein sequence ID" value="BCR98886.1"/>
    <property type="molecule type" value="Genomic_DNA"/>
</dbReference>
<dbReference type="Proteomes" id="UP000661280">
    <property type="component" value="Chromosome 4"/>
</dbReference>
<sequence length="221" mass="24415">MLHENGMQIEDSFWYLVTQGCWRALVKKETAKFCSPWMLTSEGAKKNCNWVPVTPDSSLAFDILVDFCISKGLEMELVTGLASVLLLTSRNTPSPILAPAVAAPTASAASPSRAKHAVFYELYQPIDKFLTLSSTQDALDPLICSAFFDPSIPCNFMGAASLGSHHIYEPVSMSLLGRSYSWRTSRLVSEYESIYPTAYMSCGRLLDRYHSILSPKGVLLK</sequence>
<evidence type="ECO:0000313" key="2">
    <source>
        <dbReference type="Proteomes" id="UP000661280"/>
    </source>
</evidence>
<evidence type="ECO:0000313" key="1">
    <source>
        <dbReference type="EMBL" id="BCR98886.1"/>
    </source>
</evidence>
<dbReference type="OrthoDB" id="3549294at2759"/>
<organism evidence="1 2">
    <name type="scientific">Aspergillus kawachii</name>
    <name type="common">White koji mold</name>
    <name type="synonym">Aspergillus awamori var. kawachi</name>
    <dbReference type="NCBI Taxonomy" id="1069201"/>
    <lineage>
        <taxon>Eukaryota</taxon>
        <taxon>Fungi</taxon>
        <taxon>Dikarya</taxon>
        <taxon>Ascomycota</taxon>
        <taxon>Pezizomycotina</taxon>
        <taxon>Eurotiomycetes</taxon>
        <taxon>Eurotiomycetidae</taxon>
        <taxon>Eurotiales</taxon>
        <taxon>Aspergillaceae</taxon>
        <taxon>Aspergillus</taxon>
        <taxon>Aspergillus subgen. Circumdati</taxon>
    </lineage>
</organism>
<dbReference type="GeneID" id="64960208"/>
<reference evidence="1" key="1">
    <citation type="submission" date="2021-01" db="EMBL/GenBank/DDBJ databases">
        <authorList>
            <consortium name="Aspergillus luchuensis mut. kawachii IFO 4304 genome sequencing consortium"/>
            <person name="Kazuki M."/>
            <person name="Futagami T."/>
        </authorList>
    </citation>
    <scope>NUCLEOTIDE SEQUENCE</scope>
    <source>
        <strain evidence="1">IFO 4308</strain>
    </source>
</reference>
<dbReference type="RefSeq" id="XP_041542649.1">
    <property type="nucleotide sequence ID" value="XM_041688911.1"/>
</dbReference>
<accession>A0A7R7ZZ68</accession>
<dbReference type="AlphaFoldDB" id="A0A7R7ZZ68"/>
<dbReference type="KEGG" id="aluc:AKAW2_40569A"/>
<gene>
    <name evidence="1" type="ORF">AKAW2_40569A</name>
</gene>
<protein>
    <submittedName>
        <fullName evidence="1">Uncharacterized protein</fullName>
    </submittedName>
</protein>
<keyword evidence="2" id="KW-1185">Reference proteome</keyword>